<organism evidence="3 4">
    <name type="scientific">Algoriphagus aestuariicola</name>
    <dbReference type="NCBI Taxonomy" id="1852016"/>
    <lineage>
        <taxon>Bacteria</taxon>
        <taxon>Pseudomonadati</taxon>
        <taxon>Bacteroidota</taxon>
        <taxon>Cytophagia</taxon>
        <taxon>Cytophagales</taxon>
        <taxon>Cyclobacteriaceae</taxon>
        <taxon>Algoriphagus</taxon>
    </lineage>
</organism>
<sequence>MREKFLSFLLAAALTACLAAYLFYHVGLISWMRELSAAQWGTLVLLIFLASLIISQGYRFIIHVRPWNQGHLTRSLALLTILTGTLAAYTYFLDIVVQDWLSNLGENTPSTSSLLLKGGLVSLILSLLIIWIDYSWFAFARYSKETIHRLREARNKKELQFILLRSQLTPHFLFNSLNTASYLATSHPDQAEDFIRKLAFNFNNLIRNGIQPLNSLERELEIVDNFMHLMRVRYGDKVILEKRIKPGTEQNFLPALGIQLLVENALKHNIASLDAPLKIMVTADQLQVVVANTLTQKPDKVESTGIGLKNLRERYLHYGRSVPEISEGGGFYEVRLPYVTPNLSQR</sequence>
<keyword evidence="1" id="KW-0812">Transmembrane</keyword>
<feature type="domain" description="Signal transduction histidine kinase internal region" evidence="2">
    <location>
        <begin position="161"/>
        <end position="237"/>
    </location>
</feature>
<dbReference type="Pfam" id="PF06580">
    <property type="entry name" value="His_kinase"/>
    <property type="match status" value="1"/>
</dbReference>
<gene>
    <name evidence="3" type="ORF">J0A67_21400</name>
</gene>
<dbReference type="InterPro" id="IPR010559">
    <property type="entry name" value="Sig_transdc_His_kin_internal"/>
</dbReference>
<evidence type="ECO:0000313" key="3">
    <source>
        <dbReference type="EMBL" id="MBN7803444.1"/>
    </source>
</evidence>
<keyword evidence="3" id="KW-0418">Kinase</keyword>
<dbReference type="EMBL" id="JAFKCW010000006">
    <property type="protein sequence ID" value="MBN7803444.1"/>
    <property type="molecule type" value="Genomic_DNA"/>
</dbReference>
<evidence type="ECO:0000259" key="2">
    <source>
        <dbReference type="Pfam" id="PF06580"/>
    </source>
</evidence>
<dbReference type="Gene3D" id="3.30.565.10">
    <property type="entry name" value="Histidine kinase-like ATPase, C-terminal domain"/>
    <property type="match status" value="1"/>
</dbReference>
<accession>A0ABS3C0D0</accession>
<dbReference type="RefSeq" id="WP_206571445.1">
    <property type="nucleotide sequence ID" value="NZ_JAFKCW010000006.1"/>
</dbReference>
<dbReference type="PANTHER" id="PTHR34220">
    <property type="entry name" value="SENSOR HISTIDINE KINASE YPDA"/>
    <property type="match status" value="1"/>
</dbReference>
<evidence type="ECO:0000313" key="4">
    <source>
        <dbReference type="Proteomes" id="UP000664698"/>
    </source>
</evidence>
<keyword evidence="3" id="KW-0808">Transferase</keyword>
<dbReference type="InterPro" id="IPR050640">
    <property type="entry name" value="Bact_2-comp_sensor_kinase"/>
</dbReference>
<feature type="transmembrane region" description="Helical" evidence="1">
    <location>
        <begin position="76"/>
        <end position="98"/>
    </location>
</feature>
<name>A0ABS3C0D0_9BACT</name>
<protein>
    <submittedName>
        <fullName evidence="3">Histidine kinase</fullName>
    </submittedName>
</protein>
<evidence type="ECO:0000256" key="1">
    <source>
        <dbReference type="SAM" id="Phobius"/>
    </source>
</evidence>
<dbReference type="PROSITE" id="PS51257">
    <property type="entry name" value="PROKAR_LIPOPROTEIN"/>
    <property type="match status" value="1"/>
</dbReference>
<dbReference type="InterPro" id="IPR036890">
    <property type="entry name" value="HATPase_C_sf"/>
</dbReference>
<dbReference type="Proteomes" id="UP000664698">
    <property type="component" value="Unassembled WGS sequence"/>
</dbReference>
<dbReference type="GO" id="GO:0016301">
    <property type="term" value="F:kinase activity"/>
    <property type="evidence" value="ECO:0007669"/>
    <property type="project" value="UniProtKB-KW"/>
</dbReference>
<feature type="transmembrane region" description="Helical" evidence="1">
    <location>
        <begin position="118"/>
        <end position="139"/>
    </location>
</feature>
<keyword evidence="1" id="KW-1133">Transmembrane helix</keyword>
<keyword evidence="1" id="KW-0472">Membrane</keyword>
<comment type="caution">
    <text evidence="3">The sequence shown here is derived from an EMBL/GenBank/DDBJ whole genome shotgun (WGS) entry which is preliminary data.</text>
</comment>
<reference evidence="3 4" key="1">
    <citation type="submission" date="2021-03" db="EMBL/GenBank/DDBJ databases">
        <title>novel species isolated from a fishpond in China.</title>
        <authorList>
            <person name="Lu H."/>
            <person name="Cai Z."/>
        </authorList>
    </citation>
    <scope>NUCLEOTIDE SEQUENCE [LARGE SCALE GENOMIC DNA]</scope>
    <source>
        <strain evidence="3 4">JCM 31546</strain>
    </source>
</reference>
<keyword evidence="4" id="KW-1185">Reference proteome</keyword>
<dbReference type="PANTHER" id="PTHR34220:SF7">
    <property type="entry name" value="SENSOR HISTIDINE KINASE YPDA"/>
    <property type="match status" value="1"/>
</dbReference>
<proteinExistence type="predicted"/>
<feature type="transmembrane region" description="Helical" evidence="1">
    <location>
        <begin position="35"/>
        <end position="55"/>
    </location>
</feature>